<keyword evidence="6" id="KW-0472">Membrane</keyword>
<evidence type="ECO:0000256" key="4">
    <source>
        <dbReference type="ARBA" id="ARBA00022452"/>
    </source>
</evidence>
<accession>A0A6I4T824</accession>
<evidence type="ECO:0000256" key="7">
    <source>
        <dbReference type="ARBA" id="ARBA00023237"/>
    </source>
</evidence>
<dbReference type="NCBIfam" id="TIGR01844">
    <property type="entry name" value="type_I_sec_TolC"/>
    <property type="match status" value="1"/>
</dbReference>
<keyword evidence="9" id="KW-0732">Signal</keyword>
<dbReference type="GO" id="GO:0015288">
    <property type="term" value="F:porin activity"/>
    <property type="evidence" value="ECO:0007669"/>
    <property type="project" value="TreeGrafter"/>
</dbReference>
<feature type="region of interest" description="Disordered" evidence="8">
    <location>
        <begin position="483"/>
        <end position="533"/>
    </location>
</feature>
<keyword evidence="5" id="KW-0812">Transmembrane</keyword>
<dbReference type="PANTHER" id="PTHR30026">
    <property type="entry name" value="OUTER MEMBRANE PROTEIN TOLC"/>
    <property type="match status" value="1"/>
</dbReference>
<dbReference type="AlphaFoldDB" id="A0A6I4T824"/>
<comment type="similarity">
    <text evidence="2">Belongs to the outer membrane factor (OMF) (TC 1.B.17) family.</text>
</comment>
<evidence type="ECO:0000256" key="5">
    <source>
        <dbReference type="ARBA" id="ARBA00022692"/>
    </source>
</evidence>
<evidence type="ECO:0000256" key="3">
    <source>
        <dbReference type="ARBA" id="ARBA00022448"/>
    </source>
</evidence>
<gene>
    <name evidence="10" type="ORF">GRI91_09330</name>
</gene>
<comment type="caution">
    <text evidence="10">The sequence shown here is derived from an EMBL/GenBank/DDBJ whole genome shotgun (WGS) entry which is preliminary data.</text>
</comment>
<dbReference type="PANTHER" id="PTHR30026:SF22">
    <property type="entry name" value="OUTER MEMBRANE EFFLUX PROTEIN"/>
    <property type="match status" value="1"/>
</dbReference>
<evidence type="ECO:0000313" key="11">
    <source>
        <dbReference type="Proteomes" id="UP000438476"/>
    </source>
</evidence>
<dbReference type="GO" id="GO:1990281">
    <property type="term" value="C:efflux pump complex"/>
    <property type="evidence" value="ECO:0007669"/>
    <property type="project" value="TreeGrafter"/>
</dbReference>
<dbReference type="GO" id="GO:0015562">
    <property type="term" value="F:efflux transmembrane transporter activity"/>
    <property type="evidence" value="ECO:0007669"/>
    <property type="project" value="InterPro"/>
</dbReference>
<reference evidence="10 11" key="1">
    <citation type="submission" date="2019-12" db="EMBL/GenBank/DDBJ databases">
        <title>Genomic-based taxomic classification of the family Erythrobacteraceae.</title>
        <authorList>
            <person name="Xu L."/>
        </authorList>
    </citation>
    <scope>NUCLEOTIDE SEQUENCE [LARGE SCALE GENOMIC DNA]</scope>
    <source>
        <strain evidence="10 11">LMG 29518</strain>
    </source>
</reference>
<dbReference type="Proteomes" id="UP000438476">
    <property type="component" value="Unassembled WGS sequence"/>
</dbReference>
<dbReference type="RefSeq" id="WP_160736416.1">
    <property type="nucleotide sequence ID" value="NZ_WTYT01000004.1"/>
</dbReference>
<evidence type="ECO:0000313" key="10">
    <source>
        <dbReference type="EMBL" id="MXO65955.1"/>
    </source>
</evidence>
<dbReference type="InterPro" id="IPR010130">
    <property type="entry name" value="T1SS_OMP_TolC"/>
</dbReference>
<dbReference type="SUPFAM" id="SSF56954">
    <property type="entry name" value="Outer membrane efflux proteins (OEP)"/>
    <property type="match status" value="1"/>
</dbReference>
<keyword evidence="4" id="KW-1134">Transmembrane beta strand</keyword>
<evidence type="ECO:0000256" key="8">
    <source>
        <dbReference type="SAM" id="MobiDB-lite"/>
    </source>
</evidence>
<evidence type="ECO:0000256" key="9">
    <source>
        <dbReference type="SAM" id="SignalP"/>
    </source>
</evidence>
<organism evidence="10 11">
    <name type="scientific">Altericroceibacterium endophyticum</name>
    <dbReference type="NCBI Taxonomy" id="1808508"/>
    <lineage>
        <taxon>Bacteria</taxon>
        <taxon>Pseudomonadati</taxon>
        <taxon>Pseudomonadota</taxon>
        <taxon>Alphaproteobacteria</taxon>
        <taxon>Sphingomonadales</taxon>
        <taxon>Erythrobacteraceae</taxon>
        <taxon>Altericroceibacterium</taxon>
    </lineage>
</organism>
<keyword evidence="7" id="KW-0998">Cell outer membrane</keyword>
<dbReference type="EMBL" id="WTYT01000004">
    <property type="protein sequence ID" value="MXO65955.1"/>
    <property type="molecule type" value="Genomic_DNA"/>
</dbReference>
<evidence type="ECO:0000256" key="6">
    <source>
        <dbReference type="ARBA" id="ARBA00023136"/>
    </source>
</evidence>
<dbReference type="Gene3D" id="1.20.1600.10">
    <property type="entry name" value="Outer membrane efflux proteins (OEP)"/>
    <property type="match status" value="1"/>
</dbReference>
<feature type="chain" id="PRO_5026147848" evidence="9">
    <location>
        <begin position="30"/>
        <end position="533"/>
    </location>
</feature>
<keyword evidence="11" id="KW-1185">Reference proteome</keyword>
<keyword evidence="3" id="KW-0813">Transport</keyword>
<proteinExistence type="inferred from homology"/>
<dbReference type="InterPro" id="IPR003423">
    <property type="entry name" value="OMP_efflux"/>
</dbReference>
<comment type="subcellular location">
    <subcellularLocation>
        <location evidence="1">Cell outer membrane</location>
    </subcellularLocation>
</comment>
<dbReference type="Pfam" id="PF02321">
    <property type="entry name" value="OEP"/>
    <property type="match status" value="2"/>
</dbReference>
<dbReference type="GO" id="GO:0009279">
    <property type="term" value="C:cell outer membrane"/>
    <property type="evidence" value="ECO:0007669"/>
    <property type="project" value="UniProtKB-SubCell"/>
</dbReference>
<protein>
    <submittedName>
        <fullName evidence="10">TolC family outer membrane protein</fullName>
    </submittedName>
</protein>
<evidence type="ECO:0000256" key="2">
    <source>
        <dbReference type="ARBA" id="ARBA00007613"/>
    </source>
</evidence>
<sequence>MHFEARACQKSVYILIANLIFAAAAPASAETLADAIALAYQTNPTLESARYDLRAADEGLVQARSQLRTKAELNVTGAYNRRINGRVSQEVNPLRPRAIGSNSNIAQVVVSQPLFTGGRATAARDAALANIRVGREILRGTEGDLLLSVITAYVDVRRYRAALLIWQSSVDQLQRLTKEIGARQVAGEVTRTDVAQAEAQLSIARQQMVITEQALEAARADYATLVGHEPGKLSEVPDLPNLPYRVEVAFALAEEQNPEIKHAIFSEHASRASIVAAKAEGQPTLNLRAEAGLIGKALPYHFRNQDQNYTGSVVLTVPLSAGGAIASSIREAEDRNGSDRFKIEATRRDVDRSVSRTWNHMISAAAQVDLQSQQRHFAEVQLDGMVNEYRVGLRSTFDVLFAQQQLRDAEVALLTSKCDHYLAEASLLRQTGLLEARTLLTGVQLRDPESHLREIGGRNSLPWDGVISALDEVTAPRFRQQMLRPSGASDANPSIKQTKGDIIQRTYSRSLPTTPIRESVEQPSAPASDNAHS</sequence>
<dbReference type="InterPro" id="IPR051906">
    <property type="entry name" value="TolC-like"/>
</dbReference>
<name>A0A6I4T824_9SPHN</name>
<feature type="signal peptide" evidence="9">
    <location>
        <begin position="1"/>
        <end position="29"/>
    </location>
</feature>
<evidence type="ECO:0000256" key="1">
    <source>
        <dbReference type="ARBA" id="ARBA00004442"/>
    </source>
</evidence>
<dbReference type="OrthoDB" id="9789368at2"/>